<evidence type="ECO:0008006" key="14">
    <source>
        <dbReference type="Google" id="ProtNLM"/>
    </source>
</evidence>
<dbReference type="PANTHER" id="PTHR11562:SF17">
    <property type="entry name" value="RE54080P-RELATED"/>
    <property type="match status" value="1"/>
</dbReference>
<evidence type="ECO:0000256" key="7">
    <source>
        <dbReference type="ARBA" id="ARBA00023065"/>
    </source>
</evidence>
<feature type="transmembrane region" description="Helical" evidence="9">
    <location>
        <begin position="143"/>
        <end position="169"/>
    </location>
</feature>
<evidence type="ECO:0000256" key="8">
    <source>
        <dbReference type="ARBA" id="ARBA00023136"/>
    </source>
</evidence>
<dbReference type="InterPro" id="IPR002524">
    <property type="entry name" value="Cation_efflux"/>
</dbReference>
<dbReference type="InterPro" id="IPR027470">
    <property type="entry name" value="Cation_efflux_CTD"/>
</dbReference>
<evidence type="ECO:0000256" key="2">
    <source>
        <dbReference type="ARBA" id="ARBA00008873"/>
    </source>
</evidence>
<evidence type="ECO:0000259" key="11">
    <source>
        <dbReference type="Pfam" id="PF16916"/>
    </source>
</evidence>
<gene>
    <name evidence="12" type="ORF">CDAUBV1_LOCUS11418</name>
</gene>
<evidence type="ECO:0000256" key="6">
    <source>
        <dbReference type="ARBA" id="ARBA00022989"/>
    </source>
</evidence>
<dbReference type="AlphaFoldDB" id="A0AAV2TIB3"/>
<feature type="transmembrane region" description="Helical" evidence="9">
    <location>
        <begin position="267"/>
        <end position="290"/>
    </location>
</feature>
<evidence type="ECO:0000256" key="9">
    <source>
        <dbReference type="SAM" id="Phobius"/>
    </source>
</evidence>
<accession>A0AAV2TIB3</accession>
<dbReference type="InterPro" id="IPR036837">
    <property type="entry name" value="Cation_efflux_CTD_sf"/>
</dbReference>
<feature type="transmembrane region" description="Helical" evidence="9">
    <location>
        <begin position="80"/>
        <end position="101"/>
    </location>
</feature>
<dbReference type="Gene3D" id="1.20.1510.10">
    <property type="entry name" value="Cation efflux protein transmembrane domain"/>
    <property type="match status" value="1"/>
</dbReference>
<dbReference type="EMBL" id="CAXLJL010000378">
    <property type="protein sequence ID" value="CAL5137153.1"/>
    <property type="molecule type" value="Genomic_DNA"/>
</dbReference>
<feature type="transmembrane region" description="Helical" evidence="9">
    <location>
        <begin position="296"/>
        <end position="317"/>
    </location>
</feature>
<feature type="domain" description="Cation efflux protein cytoplasmic" evidence="11">
    <location>
        <begin position="329"/>
        <end position="403"/>
    </location>
</feature>
<keyword evidence="5" id="KW-0864">Zinc transport</keyword>
<reference evidence="12" key="1">
    <citation type="submission" date="2024-06" db="EMBL/GenBank/DDBJ databases">
        <authorList>
            <person name="Liu X."/>
            <person name="Lenzi L."/>
            <person name="Haldenby T S."/>
            <person name="Uol C."/>
        </authorList>
    </citation>
    <scope>NUCLEOTIDE SEQUENCE</scope>
</reference>
<organism evidence="12 13">
    <name type="scientific">Calicophoron daubneyi</name>
    <name type="common">Rumen fluke</name>
    <name type="synonym">Paramphistomum daubneyi</name>
    <dbReference type="NCBI Taxonomy" id="300641"/>
    <lineage>
        <taxon>Eukaryota</taxon>
        <taxon>Metazoa</taxon>
        <taxon>Spiralia</taxon>
        <taxon>Lophotrochozoa</taxon>
        <taxon>Platyhelminthes</taxon>
        <taxon>Trematoda</taxon>
        <taxon>Digenea</taxon>
        <taxon>Plagiorchiida</taxon>
        <taxon>Pronocephalata</taxon>
        <taxon>Paramphistomoidea</taxon>
        <taxon>Paramphistomidae</taxon>
        <taxon>Calicophoron</taxon>
    </lineage>
</organism>
<comment type="subcellular location">
    <subcellularLocation>
        <location evidence="1">Membrane</location>
        <topology evidence="1">Multi-pass membrane protein</topology>
    </subcellularLocation>
</comment>
<evidence type="ECO:0000256" key="1">
    <source>
        <dbReference type="ARBA" id="ARBA00004141"/>
    </source>
</evidence>
<keyword evidence="6 9" id="KW-1133">Transmembrane helix</keyword>
<feature type="domain" description="Cation efflux protein transmembrane" evidence="10">
    <location>
        <begin position="80"/>
        <end position="325"/>
    </location>
</feature>
<dbReference type="SUPFAM" id="SSF160240">
    <property type="entry name" value="Cation efflux protein cytoplasmic domain-like"/>
    <property type="match status" value="1"/>
</dbReference>
<dbReference type="GO" id="GO:0005886">
    <property type="term" value="C:plasma membrane"/>
    <property type="evidence" value="ECO:0007669"/>
    <property type="project" value="TreeGrafter"/>
</dbReference>
<evidence type="ECO:0000256" key="5">
    <source>
        <dbReference type="ARBA" id="ARBA00022906"/>
    </source>
</evidence>
<dbReference type="Proteomes" id="UP001497525">
    <property type="component" value="Unassembled WGS sequence"/>
</dbReference>
<dbReference type="GO" id="GO:0005385">
    <property type="term" value="F:zinc ion transmembrane transporter activity"/>
    <property type="evidence" value="ECO:0007669"/>
    <property type="project" value="TreeGrafter"/>
</dbReference>
<keyword evidence="8 9" id="KW-0472">Membrane</keyword>
<evidence type="ECO:0000313" key="13">
    <source>
        <dbReference type="Proteomes" id="UP001497525"/>
    </source>
</evidence>
<evidence type="ECO:0000256" key="4">
    <source>
        <dbReference type="ARBA" id="ARBA00022692"/>
    </source>
</evidence>
<keyword evidence="3" id="KW-0813">Transport</keyword>
<feature type="transmembrane region" description="Helical" evidence="9">
    <location>
        <begin position="113"/>
        <end position="131"/>
    </location>
</feature>
<comment type="caution">
    <text evidence="12">The sequence shown here is derived from an EMBL/GenBank/DDBJ whole genome shotgun (WGS) entry which is preliminary data.</text>
</comment>
<dbReference type="SUPFAM" id="SSF161111">
    <property type="entry name" value="Cation efflux protein transmembrane domain-like"/>
    <property type="match status" value="1"/>
</dbReference>
<dbReference type="InterPro" id="IPR027469">
    <property type="entry name" value="Cation_efflux_TMD_sf"/>
</dbReference>
<evidence type="ECO:0000259" key="10">
    <source>
        <dbReference type="Pfam" id="PF01545"/>
    </source>
</evidence>
<dbReference type="InterPro" id="IPR058533">
    <property type="entry name" value="Cation_efflux_TM"/>
</dbReference>
<keyword evidence="4 9" id="KW-0812">Transmembrane</keyword>
<dbReference type="InterPro" id="IPR050681">
    <property type="entry name" value="CDF/SLC30A"/>
</dbReference>
<proteinExistence type="inferred from homology"/>
<keyword evidence="7" id="KW-0406">Ion transport</keyword>
<evidence type="ECO:0000256" key="3">
    <source>
        <dbReference type="ARBA" id="ARBA00022448"/>
    </source>
</evidence>
<comment type="similarity">
    <text evidence="2">Belongs to the cation diffusion facilitator (CDF) transporter (TC 2.A.4) family. SLC30A subfamily.</text>
</comment>
<evidence type="ECO:0000313" key="12">
    <source>
        <dbReference type="EMBL" id="CAL5137153.1"/>
    </source>
</evidence>
<protein>
    <recommendedName>
        <fullName evidence="14">Zinc transporter 2</fullName>
    </recommendedName>
</protein>
<dbReference type="Pfam" id="PF16916">
    <property type="entry name" value="ZT_dimer"/>
    <property type="match status" value="1"/>
</dbReference>
<dbReference type="Pfam" id="PF01545">
    <property type="entry name" value="Cation_efflux"/>
    <property type="match status" value="1"/>
</dbReference>
<dbReference type="PANTHER" id="PTHR11562">
    <property type="entry name" value="CATION EFFLUX PROTEIN/ ZINC TRANSPORTER"/>
    <property type="match status" value="1"/>
</dbReference>
<keyword evidence="5" id="KW-0862">Zinc</keyword>
<sequence length="417" mass="46715">MAAEEDRIAATTDDFTVLINNGCLKAFRFMNQRNVRGQNSAHLSITVYISAIERPQLLISRHCHDSMQVNEVDRRARNKLIIAIFLCLFFMTAEVVGGSLARSLAIMTDAAHLLTDFATFIVNLVALFVAARPRTKRLSFGWYRTEIVGALISVLMIWAVTGVLVYLAIQRIIYSLYDVDGKIMLISSAIGVGVNLTMLLMLNSDRLHCSRCHKQYNAVVITPKDDEPQKDTKDAREKSISKENNLLVKPNYENTTNKPQNIVVRAAFVHVIGDLTQSLGVFTAAMIIYFKPTLQIVDPICTFLFSLMVLITTTSILRDALSVIMESTPRHIKFAEVKDALQRIPGVRSVHDLHIWSLTLNKIAASAHLAVESCKESAEILQQANDLLRKQYGVHDLTVQIEEQISEMKDCPNCLNP</sequence>
<dbReference type="GO" id="GO:0010043">
    <property type="term" value="P:response to zinc ion"/>
    <property type="evidence" value="ECO:0007669"/>
    <property type="project" value="TreeGrafter"/>
</dbReference>
<name>A0AAV2TIB3_CALDB</name>
<feature type="transmembrane region" description="Helical" evidence="9">
    <location>
        <begin position="181"/>
        <end position="202"/>
    </location>
</feature>
<dbReference type="NCBIfam" id="TIGR01297">
    <property type="entry name" value="CDF"/>
    <property type="match status" value="1"/>
</dbReference>